<evidence type="ECO:0000313" key="2">
    <source>
        <dbReference type="Proteomes" id="UP001595886"/>
    </source>
</evidence>
<accession>A0ABV9QZA0</accession>
<evidence type="ECO:0000313" key="1">
    <source>
        <dbReference type="EMBL" id="MFC4822111.1"/>
    </source>
</evidence>
<keyword evidence="2" id="KW-1185">Reference proteome</keyword>
<comment type="caution">
    <text evidence="1">The sequence shown here is derived from an EMBL/GenBank/DDBJ whole genome shotgun (WGS) entry which is preliminary data.</text>
</comment>
<gene>
    <name evidence="1" type="ORF">ACFO6Q_17430</name>
</gene>
<reference evidence="2" key="1">
    <citation type="journal article" date="2019" name="Int. J. Syst. Evol. Microbiol.">
        <title>The Global Catalogue of Microorganisms (GCM) 10K type strain sequencing project: providing services to taxonomists for standard genome sequencing and annotation.</title>
        <authorList>
            <consortium name="The Broad Institute Genomics Platform"/>
            <consortium name="The Broad Institute Genome Sequencing Center for Infectious Disease"/>
            <person name="Wu L."/>
            <person name="Ma J."/>
        </authorList>
    </citation>
    <scope>NUCLEOTIDE SEQUENCE [LARGE SCALE GENOMIC DNA]</scope>
    <source>
        <strain evidence="2">CCUG 30340</strain>
    </source>
</reference>
<name>A0ABV9QZA0_9GAMM</name>
<dbReference type="Proteomes" id="UP001595886">
    <property type="component" value="Unassembled WGS sequence"/>
</dbReference>
<dbReference type="EMBL" id="JBHSHD010000015">
    <property type="protein sequence ID" value="MFC4822111.1"/>
    <property type="molecule type" value="Genomic_DNA"/>
</dbReference>
<sequence>MRLVRAEMLDGGTCPLTIRATPQCGRSVFDYSEFIVIQGCCSLCLVDSQLCESHIIPNALFRRIKKRQKTGNLITFNDHPSSKIVRSQESWWEYLLCQKCEGKIRDYETYGLKLIRGGASIQFSKHDEGITFRNHSYKLFKLFLTSIVWRAAVSKQETFHNVHAPVEAIEAARQSLLNGEAQSPAKFGVRLARLVDNSGAEGAFSPETLKNLIVSPIAREPSSIGYSVLFLLEGFLLEYFIPFMPNRLRDEHGTHRDSPTLFVPYKCIFTVSELANLLVTAYGKRQRGLIAFDD</sequence>
<organism evidence="1 2">
    <name type="scientific">Dokdonella ginsengisoli</name>
    <dbReference type="NCBI Taxonomy" id="363846"/>
    <lineage>
        <taxon>Bacteria</taxon>
        <taxon>Pseudomonadati</taxon>
        <taxon>Pseudomonadota</taxon>
        <taxon>Gammaproteobacteria</taxon>
        <taxon>Lysobacterales</taxon>
        <taxon>Rhodanobacteraceae</taxon>
        <taxon>Dokdonella</taxon>
    </lineage>
</organism>
<proteinExistence type="predicted"/>
<protein>
    <submittedName>
        <fullName evidence="1">Uncharacterized protein</fullName>
    </submittedName>
</protein>